<dbReference type="RefSeq" id="WP_250056732.1">
    <property type="nucleotide sequence ID" value="NZ_JAMJPH010000033.1"/>
</dbReference>
<feature type="transmembrane region" description="Helical" evidence="1">
    <location>
        <begin position="17"/>
        <end position="35"/>
    </location>
</feature>
<organism evidence="2 3">
    <name type="scientific">Nocardioides bruguierae</name>
    <dbReference type="NCBI Taxonomy" id="2945102"/>
    <lineage>
        <taxon>Bacteria</taxon>
        <taxon>Bacillati</taxon>
        <taxon>Actinomycetota</taxon>
        <taxon>Actinomycetes</taxon>
        <taxon>Propionibacteriales</taxon>
        <taxon>Nocardioidaceae</taxon>
        <taxon>Nocardioides</taxon>
    </lineage>
</organism>
<evidence type="ECO:0000313" key="3">
    <source>
        <dbReference type="Proteomes" id="UP001139485"/>
    </source>
</evidence>
<protein>
    <submittedName>
        <fullName evidence="2">Uncharacterized protein</fullName>
    </submittedName>
</protein>
<name>A0A9X2IDQ8_9ACTN</name>
<proteinExistence type="predicted"/>
<accession>A0A9X2IDQ8</accession>
<dbReference type="EMBL" id="JAMOIL010000007">
    <property type="protein sequence ID" value="MCM0620016.1"/>
    <property type="molecule type" value="Genomic_DNA"/>
</dbReference>
<keyword evidence="3" id="KW-1185">Reference proteome</keyword>
<gene>
    <name evidence="2" type="ORF">M8330_06870</name>
</gene>
<feature type="transmembrane region" description="Helical" evidence="1">
    <location>
        <begin position="155"/>
        <end position="175"/>
    </location>
</feature>
<dbReference type="AlphaFoldDB" id="A0A9X2IDQ8"/>
<keyword evidence="1" id="KW-1133">Transmembrane helix</keyword>
<comment type="caution">
    <text evidence="2">The sequence shown here is derived from an EMBL/GenBank/DDBJ whole genome shotgun (WGS) entry which is preliminary data.</text>
</comment>
<evidence type="ECO:0000256" key="1">
    <source>
        <dbReference type="SAM" id="Phobius"/>
    </source>
</evidence>
<reference evidence="2" key="1">
    <citation type="submission" date="2022-05" db="EMBL/GenBank/DDBJ databases">
        <authorList>
            <person name="Tuo L."/>
        </authorList>
    </citation>
    <scope>NUCLEOTIDE SEQUENCE</scope>
    <source>
        <strain evidence="2">BSK12Z-4</strain>
    </source>
</reference>
<keyword evidence="1" id="KW-0812">Transmembrane</keyword>
<dbReference type="Proteomes" id="UP001139485">
    <property type="component" value="Unassembled WGS sequence"/>
</dbReference>
<evidence type="ECO:0000313" key="2">
    <source>
        <dbReference type="EMBL" id="MCM0620016.1"/>
    </source>
</evidence>
<sequence>MTDTTLRAGATSEPVRLLALGATALLVLAAAWAWLGLVMTSADGWTFADDAVVAVDGRRHTVATATDAPTYVWTLGTALPGCTVLDARGEKVPVTRTADGPRLPGGSVGDWVARASFDSPTATARVSCEAGGRWSVAVAGAPAFPTAQMLTDRPLPLVLGGVGLLGLLVAAALGLPARRAARRATAAGSPW</sequence>
<keyword evidence="1" id="KW-0472">Membrane</keyword>